<name>A0A1I0ZF92_9ACTN</name>
<evidence type="ECO:0000313" key="7">
    <source>
        <dbReference type="Proteomes" id="UP000199113"/>
    </source>
</evidence>
<dbReference type="EMBL" id="FOKC01000005">
    <property type="protein sequence ID" value="SFB24191.1"/>
    <property type="molecule type" value="Genomic_DNA"/>
</dbReference>
<dbReference type="InterPro" id="IPR042216">
    <property type="entry name" value="MitoNEET_CISD"/>
</dbReference>
<evidence type="ECO:0000256" key="2">
    <source>
        <dbReference type="ARBA" id="ARBA00022723"/>
    </source>
</evidence>
<dbReference type="InterPro" id="IPR018967">
    <property type="entry name" value="FeS-contain_CDGSH-typ"/>
</dbReference>
<evidence type="ECO:0000259" key="5">
    <source>
        <dbReference type="SMART" id="SM00704"/>
    </source>
</evidence>
<evidence type="ECO:0000313" key="6">
    <source>
        <dbReference type="EMBL" id="SFB24191.1"/>
    </source>
</evidence>
<dbReference type="STRING" id="748909.SAMN05192575_105291"/>
<dbReference type="SMART" id="SM00704">
    <property type="entry name" value="ZnF_CDGSH"/>
    <property type="match status" value="1"/>
</dbReference>
<sequence>MSEDFDHPDIVLEPHGPMLVRGASTIRDAEGTLHSVDRPVVALCRCDKSSRLPWCDGTHKVIPRRRTS</sequence>
<dbReference type="AlphaFoldDB" id="A0A1I0ZF92"/>
<dbReference type="Gene3D" id="3.40.5.90">
    <property type="entry name" value="CDGSH iron-sulfur domain, mitoNEET-type"/>
    <property type="match status" value="1"/>
</dbReference>
<keyword evidence="1" id="KW-0001">2Fe-2S</keyword>
<dbReference type="GO" id="GO:0051537">
    <property type="term" value="F:2 iron, 2 sulfur cluster binding"/>
    <property type="evidence" value="ECO:0007669"/>
    <property type="project" value="UniProtKB-KW"/>
</dbReference>
<gene>
    <name evidence="6" type="ORF">SAMN05192575_105291</name>
</gene>
<feature type="domain" description="Iron-binding zinc finger CDGSH type" evidence="5">
    <location>
        <begin position="34"/>
        <end position="65"/>
    </location>
</feature>
<dbReference type="GO" id="GO:0046872">
    <property type="term" value="F:metal ion binding"/>
    <property type="evidence" value="ECO:0007669"/>
    <property type="project" value="UniProtKB-KW"/>
</dbReference>
<evidence type="ECO:0000256" key="1">
    <source>
        <dbReference type="ARBA" id="ARBA00022714"/>
    </source>
</evidence>
<proteinExistence type="predicted"/>
<keyword evidence="4" id="KW-0411">Iron-sulfur</keyword>
<dbReference type="Proteomes" id="UP000199113">
    <property type="component" value="Unassembled WGS sequence"/>
</dbReference>
<protein>
    <submittedName>
        <fullName evidence="6">Iron-binding zinc finger CDGSH type</fullName>
    </submittedName>
</protein>
<keyword evidence="3" id="KW-0408">Iron</keyword>
<dbReference type="GO" id="GO:0005737">
    <property type="term" value="C:cytoplasm"/>
    <property type="evidence" value="ECO:0007669"/>
    <property type="project" value="UniProtKB-ARBA"/>
</dbReference>
<reference evidence="6" key="1">
    <citation type="submission" date="2016-10" db="EMBL/GenBank/DDBJ databases">
        <authorList>
            <person name="de Groot N.N."/>
        </authorList>
    </citation>
    <scope>NUCLEOTIDE SEQUENCE [LARGE SCALE GENOMIC DNA]</scope>
    <source>
        <strain evidence="6">CGMCC 1.10697</strain>
    </source>
</reference>
<dbReference type="Pfam" id="PF09360">
    <property type="entry name" value="zf-CDGSH"/>
    <property type="match status" value="1"/>
</dbReference>
<keyword evidence="2" id="KW-0479">Metal-binding</keyword>
<evidence type="ECO:0000256" key="4">
    <source>
        <dbReference type="ARBA" id="ARBA00023014"/>
    </source>
</evidence>
<organism evidence="6 7">
    <name type="scientific">Nocardioides alpinus</name>
    <dbReference type="NCBI Taxonomy" id="748909"/>
    <lineage>
        <taxon>Bacteria</taxon>
        <taxon>Bacillati</taxon>
        <taxon>Actinomycetota</taxon>
        <taxon>Actinomycetes</taxon>
        <taxon>Propionibacteriales</taxon>
        <taxon>Nocardioidaceae</taxon>
        <taxon>Nocardioides</taxon>
    </lineage>
</organism>
<accession>A0A1I0ZF92</accession>
<dbReference type="RefSeq" id="WP_231263170.1">
    <property type="nucleotide sequence ID" value="NZ_FOKC01000005.1"/>
</dbReference>
<evidence type="ECO:0000256" key="3">
    <source>
        <dbReference type="ARBA" id="ARBA00023004"/>
    </source>
</evidence>